<proteinExistence type="predicted"/>
<evidence type="ECO:0000313" key="3">
    <source>
        <dbReference type="Proteomes" id="UP000238261"/>
    </source>
</evidence>
<dbReference type="AlphaFoldDB" id="A0A2S7EPI4"/>
<protein>
    <recommendedName>
        <fullName evidence="4">RHS repeat-associated core domain-containing protein</fullName>
    </recommendedName>
</protein>
<keyword evidence="3" id="KW-1185">Reference proteome</keyword>
<evidence type="ECO:0000313" key="2">
    <source>
        <dbReference type="EMBL" id="PPU94420.1"/>
    </source>
</evidence>
<gene>
    <name evidence="2" type="ORF">XhyaCFBP1156_20135</name>
</gene>
<evidence type="ECO:0000256" key="1">
    <source>
        <dbReference type="SAM" id="SignalP"/>
    </source>
</evidence>
<feature type="chain" id="PRO_5015610448" description="RHS repeat-associated core domain-containing protein" evidence="1">
    <location>
        <begin position="25"/>
        <end position="229"/>
    </location>
</feature>
<dbReference type="Proteomes" id="UP000238261">
    <property type="component" value="Unassembled WGS sequence"/>
</dbReference>
<evidence type="ECO:0008006" key="4">
    <source>
        <dbReference type="Google" id="ProtNLM"/>
    </source>
</evidence>
<organism evidence="2 3">
    <name type="scientific">Xanthomonas hyacinthi</name>
    <dbReference type="NCBI Taxonomy" id="56455"/>
    <lineage>
        <taxon>Bacteria</taxon>
        <taxon>Pseudomonadati</taxon>
        <taxon>Pseudomonadota</taxon>
        <taxon>Gammaproteobacteria</taxon>
        <taxon>Lysobacterales</taxon>
        <taxon>Lysobacteraceae</taxon>
        <taxon>Xanthomonas</taxon>
    </lineage>
</organism>
<reference evidence="3" key="1">
    <citation type="submission" date="2016-08" db="EMBL/GenBank/DDBJ databases">
        <authorList>
            <person name="Merda D."/>
            <person name="Briand M."/>
            <person name="Taghouti G."/>
            <person name="Carrere S."/>
            <person name="Gouzy J."/>
            <person name="Portier P."/>
            <person name="Jacques M.-A."/>
            <person name="Fischer-Le Saux M."/>
        </authorList>
    </citation>
    <scope>NUCLEOTIDE SEQUENCE [LARGE SCALE GENOMIC DNA]</scope>
    <source>
        <strain evidence="3">CFBP1156</strain>
    </source>
</reference>
<dbReference type="RefSeq" id="WP_146093631.1">
    <property type="nucleotide sequence ID" value="NZ_CP043476.1"/>
</dbReference>
<sequence>MRMQFAKTSTGLALWLMFVFAAHASNDPVGANPNTGANFNRYSYANNNPYRYTDPDGREIRAVNPGEQVRIERMVNSVVVGVYKFDKSGSLQQVQSTGDTSRFSQHYSDRLNQAISSDKTINVQIADTYKNAVTGENIQVQGGLTQALGNGLSDQNVVVTGQSYTGDMQTSTGAPLTQTPSTILMHEMVGHAIPGAVGSETGNAVSNENNVRIQLPDADLRMRDESHIE</sequence>
<comment type="caution">
    <text evidence="2">The sequence shown here is derived from an EMBL/GenBank/DDBJ whole genome shotgun (WGS) entry which is preliminary data.</text>
</comment>
<name>A0A2S7EPI4_9XANT</name>
<accession>A0A2S7EPI4</accession>
<dbReference type="OrthoDB" id="6000150at2"/>
<keyword evidence="1" id="KW-0732">Signal</keyword>
<dbReference type="EMBL" id="MDEG01000037">
    <property type="protein sequence ID" value="PPU94420.1"/>
    <property type="molecule type" value="Genomic_DNA"/>
</dbReference>
<feature type="signal peptide" evidence="1">
    <location>
        <begin position="1"/>
        <end position="24"/>
    </location>
</feature>